<organism evidence="1 2">
    <name type="scientific">Avena sativa</name>
    <name type="common">Oat</name>
    <dbReference type="NCBI Taxonomy" id="4498"/>
    <lineage>
        <taxon>Eukaryota</taxon>
        <taxon>Viridiplantae</taxon>
        <taxon>Streptophyta</taxon>
        <taxon>Embryophyta</taxon>
        <taxon>Tracheophyta</taxon>
        <taxon>Spermatophyta</taxon>
        <taxon>Magnoliopsida</taxon>
        <taxon>Liliopsida</taxon>
        <taxon>Poales</taxon>
        <taxon>Poaceae</taxon>
        <taxon>BOP clade</taxon>
        <taxon>Pooideae</taxon>
        <taxon>Poodae</taxon>
        <taxon>Poeae</taxon>
        <taxon>Poeae Chloroplast Group 1 (Aveneae type)</taxon>
        <taxon>Aveninae</taxon>
        <taxon>Avena</taxon>
    </lineage>
</organism>
<sequence>MSEVDGLSQLARQEDAPFLLLVVVEDLDRVVVNAVPSYEKNSTTSSFLPIHSDMQKDHTTTRSWARFHIRENAMDCSSHHLLQFFSKAQGKLMRVNALMAVNTILMGVIVSIATYGHRYRYHRLTRFIFLGATSLFMPIVSYVVSAVNSDSTITISEPGGNITADCDPRDHITLLLIWTGLVQSIGINITAIVASDAREGRKVGPSIVLLVQAMWASYLAIYQLVVQGAYYEDGTSRLSEGHWTFLPLFTLVFAKLLLKYYAWHKATQSLMLGRSPRFIVGYMEQLQDVEVASEPIPPPLIVTGEDTVRVRKQTRGYIFERMSNRGDTARIDNNDGLVTLDEVWQLNDNHLKDVCLSFALFKLLRCRFARYTFAEYGFKKARNFLWHMLLEDNYGERLFGVIECELSFLHDFYYSSLPVSYSKSSLPIFSMFISLIIVLNTIVTCCYLAAVFSNTSTVQLLCTWVCSNEGRAHISDWAGRYFGVGHLYFDIVPVILLSTLVMLREVAEIASYIFSNWTKVVLICSCIRHASWLQSPTIQKCVGHVLQHRCKLFQHWENEMNQCSILVLHTQKTPVALLRRFVALPDQNIKVPMAVKTAIVEALRSYGRSRNNNGVTYLSRNLQLKFGDKLLWTFNSANGIAFTMLVCHIATSIFEVRSRPGQLPSDNKVAAIHLSRYCAYLVAYHPELLPDDYEWCKSLYNAVKKDAGCLACCIAVITPEDDCQQLVELLSARSKHKVLRNGMTLGGRLAELVGVQETGLVEAEETVWKALAGFWSEMILHVAPSSNMDGHAKAIARGGELITLLWALLTHLGIDISPDDSAVPADAHTSVPV</sequence>
<protein>
    <submittedName>
        <fullName evidence="1">Uncharacterized protein</fullName>
    </submittedName>
</protein>
<accession>A0ACD5YRR9</accession>
<dbReference type="Proteomes" id="UP001732700">
    <property type="component" value="Chromosome 6A"/>
</dbReference>
<evidence type="ECO:0000313" key="2">
    <source>
        <dbReference type="Proteomes" id="UP001732700"/>
    </source>
</evidence>
<evidence type="ECO:0000313" key="1">
    <source>
        <dbReference type="EnsemblPlants" id="AVESA.00010b.r2.6AG1027350.1.CDS"/>
    </source>
</evidence>
<keyword evidence="2" id="KW-1185">Reference proteome</keyword>
<name>A0ACD5YRR9_AVESA</name>
<proteinExistence type="predicted"/>
<reference evidence="1" key="2">
    <citation type="submission" date="2025-09" db="UniProtKB">
        <authorList>
            <consortium name="EnsemblPlants"/>
        </authorList>
    </citation>
    <scope>IDENTIFICATION</scope>
</reference>
<dbReference type="EnsemblPlants" id="AVESA.00010b.r2.6AG1027350.1">
    <property type="protein sequence ID" value="AVESA.00010b.r2.6AG1027350.1.CDS"/>
    <property type="gene ID" value="AVESA.00010b.r2.6AG1027350"/>
</dbReference>
<reference evidence="1" key="1">
    <citation type="submission" date="2021-05" db="EMBL/GenBank/DDBJ databases">
        <authorList>
            <person name="Scholz U."/>
            <person name="Mascher M."/>
            <person name="Fiebig A."/>
        </authorList>
    </citation>
    <scope>NUCLEOTIDE SEQUENCE [LARGE SCALE GENOMIC DNA]</scope>
</reference>